<dbReference type="AlphaFoldDB" id="A0A7C3C0Z7"/>
<keyword evidence="3" id="KW-0175">Coiled coil</keyword>
<dbReference type="PROSITE" id="PS50111">
    <property type="entry name" value="CHEMOTAXIS_TRANSDUC_2"/>
    <property type="match status" value="1"/>
</dbReference>
<evidence type="ECO:0000259" key="4">
    <source>
        <dbReference type="PROSITE" id="PS50111"/>
    </source>
</evidence>
<organism evidence="5">
    <name type="scientific">Sulfurimonas autotrophica</name>
    <dbReference type="NCBI Taxonomy" id="202747"/>
    <lineage>
        <taxon>Bacteria</taxon>
        <taxon>Pseudomonadati</taxon>
        <taxon>Campylobacterota</taxon>
        <taxon>Epsilonproteobacteria</taxon>
        <taxon>Campylobacterales</taxon>
        <taxon>Sulfurimonadaceae</taxon>
        <taxon>Sulfurimonas</taxon>
    </lineage>
</organism>
<proteinExistence type="predicted"/>
<dbReference type="SUPFAM" id="SSF58104">
    <property type="entry name" value="Methyl-accepting chemotaxis protein (MCP) signaling domain"/>
    <property type="match status" value="1"/>
</dbReference>
<dbReference type="PANTHER" id="PTHR32089">
    <property type="entry name" value="METHYL-ACCEPTING CHEMOTAXIS PROTEIN MCPB"/>
    <property type="match status" value="1"/>
</dbReference>
<comment type="caution">
    <text evidence="5">The sequence shown here is derived from an EMBL/GenBank/DDBJ whole genome shotgun (WGS) entry which is preliminary data.</text>
</comment>
<feature type="coiled-coil region" evidence="3">
    <location>
        <begin position="84"/>
        <end position="128"/>
    </location>
</feature>
<dbReference type="Gene3D" id="1.10.287.950">
    <property type="entry name" value="Methyl-accepting chemotaxis protein"/>
    <property type="match status" value="1"/>
</dbReference>
<keyword evidence="1 2" id="KW-0807">Transducer</keyword>
<dbReference type="SMART" id="SM00283">
    <property type="entry name" value="MA"/>
    <property type="match status" value="1"/>
</dbReference>
<dbReference type="Proteomes" id="UP000886390">
    <property type="component" value="Unassembled WGS sequence"/>
</dbReference>
<evidence type="ECO:0000256" key="2">
    <source>
        <dbReference type="PROSITE-ProRule" id="PRU00284"/>
    </source>
</evidence>
<feature type="domain" description="Methyl-accepting transducer" evidence="4">
    <location>
        <begin position="100"/>
        <end position="346"/>
    </location>
</feature>
<dbReference type="GO" id="GO:0016020">
    <property type="term" value="C:membrane"/>
    <property type="evidence" value="ECO:0007669"/>
    <property type="project" value="InterPro"/>
</dbReference>
<gene>
    <name evidence="5" type="ORF">ENJ67_02830</name>
</gene>
<name>A0A7C3C0Z7_9BACT</name>
<accession>A0A7C3C0Z7</accession>
<sequence>MSSLFLRMRLVHWVGIVLLLINAFVFTDNLISQVVQVVIAAVIFIHDLDEKINGVDVAKKIIATLSDFKAGDTIDIKLNYSKEYKEMVQLINNFTQKVNEAKNLVTTSSALDQELQTLNNSLTSLENNFDHSETLSKELLEKLTLIGSESDSNLEFSAEVLESLKLVADKINASVAQMSTLEEQVVQTHDGEIAVSDNLKALTENAEDIKGILNIISDISDKTNLLALNAAIEAARAGEHGRGFAVVADEVRKLAENTQKSLTEINASVNVIVQSISDASGSVEANAKSALELVEISKELQESLGEASSEVEVTYQKSIADTENSEIIKKEAYTSKDLTATQLDTMKTTKESIDTIKSKVKEIESSTVELVTKVSHI</sequence>
<dbReference type="EMBL" id="DRNH01000151">
    <property type="protein sequence ID" value="HFB53647.1"/>
    <property type="molecule type" value="Genomic_DNA"/>
</dbReference>
<evidence type="ECO:0000313" key="5">
    <source>
        <dbReference type="EMBL" id="HFB53647.1"/>
    </source>
</evidence>
<reference evidence="5" key="1">
    <citation type="journal article" date="2020" name="mSystems">
        <title>Genome- and Community-Level Interaction Insights into Carbon Utilization and Element Cycling Functions of Hydrothermarchaeota in Hydrothermal Sediment.</title>
        <authorList>
            <person name="Zhou Z."/>
            <person name="Liu Y."/>
            <person name="Xu W."/>
            <person name="Pan J."/>
            <person name="Luo Z.H."/>
            <person name="Li M."/>
        </authorList>
    </citation>
    <scope>NUCLEOTIDE SEQUENCE [LARGE SCALE GENOMIC DNA]</scope>
    <source>
        <strain evidence="5">HyVt-507</strain>
    </source>
</reference>
<evidence type="ECO:0000256" key="1">
    <source>
        <dbReference type="ARBA" id="ARBA00023224"/>
    </source>
</evidence>
<dbReference type="PANTHER" id="PTHR32089:SF112">
    <property type="entry name" value="LYSOZYME-LIKE PROTEIN-RELATED"/>
    <property type="match status" value="1"/>
</dbReference>
<protein>
    <submittedName>
        <fullName evidence="5">Chemotaxis protein</fullName>
    </submittedName>
</protein>
<evidence type="ECO:0000256" key="3">
    <source>
        <dbReference type="SAM" id="Coils"/>
    </source>
</evidence>
<dbReference type="InterPro" id="IPR004089">
    <property type="entry name" value="MCPsignal_dom"/>
</dbReference>
<dbReference type="GO" id="GO:0007165">
    <property type="term" value="P:signal transduction"/>
    <property type="evidence" value="ECO:0007669"/>
    <property type="project" value="UniProtKB-KW"/>
</dbReference>
<dbReference type="Pfam" id="PF00015">
    <property type="entry name" value="MCPsignal"/>
    <property type="match status" value="1"/>
</dbReference>